<keyword evidence="4" id="KW-0720">Serine protease</keyword>
<dbReference type="PANTHER" id="PTHR36175">
    <property type="entry name" value="CYANOPHYCINASE"/>
    <property type="match status" value="1"/>
</dbReference>
<dbReference type="CDD" id="cd03129">
    <property type="entry name" value="GAT1_Peptidase_E_like"/>
    <property type="match status" value="1"/>
</dbReference>
<name>A0A6J6L4X5_9ZZZZ</name>
<accession>A0A6J6L4X5</accession>
<dbReference type="AlphaFoldDB" id="A0A6J6L4X5"/>
<dbReference type="Gene3D" id="3.40.50.880">
    <property type="match status" value="1"/>
</dbReference>
<dbReference type="InterPro" id="IPR029062">
    <property type="entry name" value="Class_I_gatase-like"/>
</dbReference>
<evidence type="ECO:0000256" key="3">
    <source>
        <dbReference type="ARBA" id="ARBA00022801"/>
    </source>
</evidence>
<evidence type="ECO:0000313" key="5">
    <source>
        <dbReference type="EMBL" id="CAB4655489.1"/>
    </source>
</evidence>
<proteinExistence type="inferred from homology"/>
<dbReference type="EMBL" id="CAEZWR010000013">
    <property type="protein sequence ID" value="CAB4655489.1"/>
    <property type="molecule type" value="Genomic_DNA"/>
</dbReference>
<evidence type="ECO:0000256" key="4">
    <source>
        <dbReference type="ARBA" id="ARBA00022825"/>
    </source>
</evidence>
<dbReference type="PANTHER" id="PTHR36175:SF1">
    <property type="entry name" value="CYANOPHYCINASE"/>
    <property type="match status" value="1"/>
</dbReference>
<sequence length="236" mass="25717">MNPGRIASVGSGEYLPVMHDIEAWLLERRPAKYVQIATAAAPEGDTSLAHWHDLGAKAAARLGVEQVILDIRDRDDANDQRWIDLIEGAGLIYLSGGNPSYLSNTLRETSVWNAIVNEWRNGASLAGCSAGAMSMCGYVPDFRHPRSGGVNGLGLLPDTRVLPHFDRLSHWMPDFTLKPLVAKNAHTIGIDEDTALLGESNGTDVWDFKPLGRLGAWNIESSGKHRIESSVALRVL</sequence>
<keyword evidence="3" id="KW-0378">Hydrolase</keyword>
<comment type="similarity">
    <text evidence="1">Belongs to the peptidase S51 family.</text>
</comment>
<dbReference type="InterPro" id="IPR005320">
    <property type="entry name" value="Peptidase_S51"/>
</dbReference>
<reference evidence="5" key="1">
    <citation type="submission" date="2020-05" db="EMBL/GenBank/DDBJ databases">
        <authorList>
            <person name="Chiriac C."/>
            <person name="Salcher M."/>
            <person name="Ghai R."/>
            <person name="Kavagutti S V."/>
        </authorList>
    </citation>
    <scope>NUCLEOTIDE SEQUENCE</scope>
</reference>
<dbReference type="Pfam" id="PF03575">
    <property type="entry name" value="Peptidase_S51"/>
    <property type="match status" value="1"/>
</dbReference>
<protein>
    <submittedName>
        <fullName evidence="5">Unannotated protein</fullName>
    </submittedName>
</protein>
<evidence type="ECO:0000256" key="1">
    <source>
        <dbReference type="ARBA" id="ARBA00006534"/>
    </source>
</evidence>
<organism evidence="5">
    <name type="scientific">freshwater metagenome</name>
    <dbReference type="NCBI Taxonomy" id="449393"/>
    <lineage>
        <taxon>unclassified sequences</taxon>
        <taxon>metagenomes</taxon>
        <taxon>ecological metagenomes</taxon>
    </lineage>
</organism>
<keyword evidence="2" id="KW-0645">Protease</keyword>
<dbReference type="GO" id="GO:0008236">
    <property type="term" value="F:serine-type peptidase activity"/>
    <property type="evidence" value="ECO:0007669"/>
    <property type="project" value="UniProtKB-KW"/>
</dbReference>
<gene>
    <name evidence="5" type="ORF">UFOPK2282_00195</name>
</gene>
<dbReference type="SUPFAM" id="SSF52317">
    <property type="entry name" value="Class I glutamine amidotransferase-like"/>
    <property type="match status" value="1"/>
</dbReference>
<dbReference type="GO" id="GO:0006508">
    <property type="term" value="P:proteolysis"/>
    <property type="evidence" value="ECO:0007669"/>
    <property type="project" value="UniProtKB-KW"/>
</dbReference>
<evidence type="ECO:0000256" key="2">
    <source>
        <dbReference type="ARBA" id="ARBA00022670"/>
    </source>
</evidence>